<proteinExistence type="predicted"/>
<gene>
    <name evidence="2" type="ORF">DVH24_032862</name>
</gene>
<dbReference type="AlphaFoldDB" id="A0A498IM04"/>
<accession>A0A498IM04</accession>
<dbReference type="STRING" id="3750.A0A498IM04"/>
<comment type="caution">
    <text evidence="2">The sequence shown here is derived from an EMBL/GenBank/DDBJ whole genome shotgun (WGS) entry which is preliminary data.</text>
</comment>
<organism evidence="2 3">
    <name type="scientific">Malus domestica</name>
    <name type="common">Apple</name>
    <name type="synonym">Pyrus malus</name>
    <dbReference type="NCBI Taxonomy" id="3750"/>
    <lineage>
        <taxon>Eukaryota</taxon>
        <taxon>Viridiplantae</taxon>
        <taxon>Streptophyta</taxon>
        <taxon>Embryophyta</taxon>
        <taxon>Tracheophyta</taxon>
        <taxon>Spermatophyta</taxon>
        <taxon>Magnoliopsida</taxon>
        <taxon>eudicotyledons</taxon>
        <taxon>Gunneridae</taxon>
        <taxon>Pentapetalae</taxon>
        <taxon>rosids</taxon>
        <taxon>fabids</taxon>
        <taxon>Rosales</taxon>
        <taxon>Rosaceae</taxon>
        <taxon>Amygdaloideae</taxon>
        <taxon>Maleae</taxon>
        <taxon>Malus</taxon>
    </lineage>
</organism>
<protein>
    <submittedName>
        <fullName evidence="2">Uncharacterized protein</fullName>
    </submittedName>
</protein>
<evidence type="ECO:0000313" key="2">
    <source>
        <dbReference type="EMBL" id="RXH84578.1"/>
    </source>
</evidence>
<feature type="region of interest" description="Disordered" evidence="1">
    <location>
        <begin position="288"/>
        <end position="311"/>
    </location>
</feature>
<name>A0A498IM04_MALDO</name>
<dbReference type="EMBL" id="RDQH01000337">
    <property type="protein sequence ID" value="RXH84578.1"/>
    <property type="molecule type" value="Genomic_DNA"/>
</dbReference>
<reference evidence="2 3" key="1">
    <citation type="submission" date="2018-10" db="EMBL/GenBank/DDBJ databases">
        <title>A high-quality apple genome assembly.</title>
        <authorList>
            <person name="Hu J."/>
        </authorList>
    </citation>
    <scope>NUCLEOTIDE SEQUENCE [LARGE SCALE GENOMIC DNA]</scope>
    <source>
        <strain evidence="3">cv. HFTH1</strain>
        <tissue evidence="2">Young leaf</tissue>
    </source>
</reference>
<evidence type="ECO:0000256" key="1">
    <source>
        <dbReference type="SAM" id="MobiDB-lite"/>
    </source>
</evidence>
<dbReference type="Proteomes" id="UP000290289">
    <property type="component" value="Chromosome 11"/>
</dbReference>
<sequence length="311" mass="33681">MAEAKWRCSDGRQLPPVSMILAVGKRPHSDYEIALYFSYRSCSYFEKNGLMLILAFVSLKAINSASTVTQTLSGEVADGQRKLIALAAARGNSSAVNPLVTQLTNGLLGDLHEKRECVKCIDADDSAEFGDTPQLAEHCLQCCCHWLGCSKDLYNVILPIIALGLSIVTGNSTPHMDHRRDGTKVPCMFGTRRMEHLAKSIRELLFLVVEEGVGAEVVGKVDAFVHRGAASITIAGAVLVPATGAVSVSSACPRIEVRRKKKKIEMGRRNEKSSKTCPVEQRIPLVLGAPNVGRNASSRSVPSRPAYQTHP</sequence>
<keyword evidence="3" id="KW-1185">Reference proteome</keyword>
<evidence type="ECO:0000313" key="3">
    <source>
        <dbReference type="Proteomes" id="UP000290289"/>
    </source>
</evidence>